<comment type="similarity">
    <text evidence="1">Belongs to the transglycosylase Slt family.</text>
</comment>
<dbReference type="HOGENOM" id="CLU_065765_7_0_9"/>
<dbReference type="AlphaFoldDB" id="B6G1E1"/>
<dbReference type="Proteomes" id="UP000003178">
    <property type="component" value="Unassembled WGS sequence"/>
</dbReference>
<accession>B6G1E1</accession>
<dbReference type="eggNOG" id="COG0741">
    <property type="taxonomic scope" value="Bacteria"/>
</dbReference>
<evidence type="ECO:0000313" key="5">
    <source>
        <dbReference type="Proteomes" id="UP000003178"/>
    </source>
</evidence>
<dbReference type="PANTHER" id="PTHR37423">
    <property type="entry name" value="SOLUBLE LYTIC MUREIN TRANSGLYCOSYLASE-RELATED"/>
    <property type="match status" value="1"/>
</dbReference>
<evidence type="ECO:0000256" key="2">
    <source>
        <dbReference type="SAM" id="Phobius"/>
    </source>
</evidence>
<dbReference type="Gene3D" id="1.10.530.10">
    <property type="match status" value="1"/>
</dbReference>
<keyword evidence="2" id="KW-0472">Membrane</keyword>
<feature type="transmembrane region" description="Helical" evidence="2">
    <location>
        <begin position="6"/>
        <end position="25"/>
    </location>
</feature>
<proteinExistence type="inferred from homology"/>
<dbReference type="GO" id="GO:0000270">
    <property type="term" value="P:peptidoglycan metabolic process"/>
    <property type="evidence" value="ECO:0007669"/>
    <property type="project" value="InterPro"/>
</dbReference>
<dbReference type="PANTHER" id="PTHR37423:SF2">
    <property type="entry name" value="MEMBRANE-BOUND LYTIC MUREIN TRANSGLYCOSYLASE C"/>
    <property type="match status" value="1"/>
</dbReference>
<evidence type="ECO:0000256" key="1">
    <source>
        <dbReference type="ARBA" id="ARBA00007734"/>
    </source>
</evidence>
<dbReference type="InterPro" id="IPR023346">
    <property type="entry name" value="Lysozyme-like_dom_sf"/>
</dbReference>
<evidence type="ECO:0000313" key="4">
    <source>
        <dbReference type="EMBL" id="EEA84407.1"/>
    </source>
</evidence>
<keyword evidence="5" id="KW-1185">Reference proteome</keyword>
<keyword evidence="2" id="KW-0812">Transmembrane</keyword>
<feature type="domain" description="Transglycosylase SLT" evidence="3">
    <location>
        <begin position="39"/>
        <end position="146"/>
    </location>
</feature>
<reference evidence="4 5" key="2">
    <citation type="submission" date="2008-10" db="EMBL/GenBank/DDBJ databases">
        <title>Draft genome sequence of Clostridium hiranonis (DSM 13275).</title>
        <authorList>
            <person name="Sudarsanam P."/>
            <person name="Ley R."/>
            <person name="Guruge J."/>
            <person name="Turnbaugh P.J."/>
            <person name="Mahowald M."/>
            <person name="Liep D."/>
            <person name="Gordon J."/>
        </authorList>
    </citation>
    <scope>NUCLEOTIDE SEQUENCE [LARGE SCALE GENOMIC DNA]</scope>
    <source>
        <strain evidence="4 5">DSM 13275</strain>
    </source>
</reference>
<protein>
    <submittedName>
        <fullName evidence="4">Transglycosylase SLT domain protein</fullName>
    </submittedName>
</protein>
<dbReference type="GO" id="GO:0008933">
    <property type="term" value="F:peptidoglycan lytic transglycosylase activity"/>
    <property type="evidence" value="ECO:0007669"/>
    <property type="project" value="InterPro"/>
</dbReference>
<dbReference type="STRING" id="500633.CLOHIR_01948"/>
<organism evidence="4 5">
    <name type="scientific">Peptacetobacter hiranonis (strain DSM 13275 / JCM 10541 / KCTC 15199 / TO-931)</name>
    <name type="common">Clostridium hiranonis</name>
    <dbReference type="NCBI Taxonomy" id="500633"/>
    <lineage>
        <taxon>Bacteria</taxon>
        <taxon>Bacillati</taxon>
        <taxon>Bacillota</taxon>
        <taxon>Clostridia</taxon>
        <taxon>Peptostreptococcales</taxon>
        <taxon>Peptostreptococcaceae</taxon>
        <taxon>Peptacetobacter</taxon>
    </lineage>
</organism>
<dbReference type="InterPro" id="IPR000189">
    <property type="entry name" value="Transglyc_AS"/>
</dbReference>
<name>B6G1E1_PEPHT</name>
<reference evidence="4 5" key="1">
    <citation type="submission" date="2008-09" db="EMBL/GenBank/DDBJ databases">
        <authorList>
            <person name="Fulton L."/>
            <person name="Clifton S."/>
            <person name="Fulton B."/>
            <person name="Xu J."/>
            <person name="Minx P."/>
            <person name="Pepin K.H."/>
            <person name="Johnson M."/>
            <person name="Thiruvilangam P."/>
            <person name="Bhonagiri V."/>
            <person name="Nash W.E."/>
            <person name="Mardis E.R."/>
            <person name="Wilson R.K."/>
        </authorList>
    </citation>
    <scope>NUCLEOTIDE SEQUENCE [LARGE SCALE GENOMIC DNA]</scope>
    <source>
        <strain evidence="4 5">DSM 13275</strain>
    </source>
</reference>
<evidence type="ECO:0000259" key="3">
    <source>
        <dbReference type="Pfam" id="PF01464"/>
    </source>
</evidence>
<dbReference type="InterPro" id="IPR008258">
    <property type="entry name" value="Transglycosylase_SLT_dom_1"/>
</dbReference>
<dbReference type="PROSITE" id="PS00922">
    <property type="entry name" value="TRANSGLYCOSYLASE"/>
    <property type="match status" value="1"/>
</dbReference>
<dbReference type="GO" id="GO:0016020">
    <property type="term" value="C:membrane"/>
    <property type="evidence" value="ECO:0007669"/>
    <property type="project" value="InterPro"/>
</dbReference>
<dbReference type="Pfam" id="PF01464">
    <property type="entry name" value="SLT"/>
    <property type="match status" value="1"/>
</dbReference>
<gene>
    <name evidence="4" type="ORF">CLOHIR_01948</name>
</gene>
<dbReference type="EMBL" id="ABWP01000073">
    <property type="protein sequence ID" value="EEA84407.1"/>
    <property type="molecule type" value="Genomic_DNA"/>
</dbReference>
<keyword evidence="2" id="KW-1133">Transmembrane helix</keyword>
<dbReference type="SUPFAM" id="SSF53955">
    <property type="entry name" value="Lysozyme-like"/>
    <property type="match status" value="1"/>
</dbReference>
<comment type="caution">
    <text evidence="4">The sequence shown here is derived from an EMBL/GenBank/DDBJ whole genome shotgun (WGS) entry which is preliminary data.</text>
</comment>
<sequence>MKNKSSIKVILVLILFSIIFIGFNFKSIEEMFYPRRYSEYVQKYSKEYNIDEYLVYSVIKAESKFIPDAQSHKGAKGLMQISDTTAKWAEKEIGIDSKKIFEPETNIKAGCWYLARLYKEFGKRDLVIAAYNGGSGNVRKWLEDEEYSKDGVNLHDIPFEETLKYVDKVNNNYSMYKKIYCGKEAK</sequence>
<dbReference type="RefSeq" id="WP_006440809.1">
    <property type="nucleotide sequence ID" value="NZ_DS995359.1"/>
</dbReference>
<dbReference type="CDD" id="cd16896">
    <property type="entry name" value="LT_Slt70-like"/>
    <property type="match status" value="1"/>
</dbReference>